<keyword evidence="5" id="KW-1185">Reference proteome</keyword>
<dbReference type="AlphaFoldDB" id="A0AAV4BGI8"/>
<keyword evidence="2" id="KW-0732">Signal</keyword>
<evidence type="ECO:0000256" key="1">
    <source>
        <dbReference type="ARBA" id="ARBA00004196"/>
    </source>
</evidence>
<comment type="subcellular location">
    <subcellularLocation>
        <location evidence="1">Cell envelope</location>
    </subcellularLocation>
</comment>
<dbReference type="InterPro" id="IPR018313">
    <property type="entry name" value="SBP_3_CS"/>
</dbReference>
<dbReference type="EMBL" id="BLXT01005065">
    <property type="protein sequence ID" value="GFO19551.1"/>
    <property type="molecule type" value="Genomic_DNA"/>
</dbReference>
<organism evidence="4 5">
    <name type="scientific">Plakobranchus ocellatus</name>
    <dbReference type="NCBI Taxonomy" id="259542"/>
    <lineage>
        <taxon>Eukaryota</taxon>
        <taxon>Metazoa</taxon>
        <taxon>Spiralia</taxon>
        <taxon>Lophotrochozoa</taxon>
        <taxon>Mollusca</taxon>
        <taxon>Gastropoda</taxon>
        <taxon>Heterobranchia</taxon>
        <taxon>Euthyneura</taxon>
        <taxon>Panpulmonata</taxon>
        <taxon>Sacoglossa</taxon>
        <taxon>Placobranchoidea</taxon>
        <taxon>Plakobranchidae</taxon>
        <taxon>Plakobranchus</taxon>
    </lineage>
</organism>
<feature type="domain" description="Solute-binding protein family 3/N-terminal" evidence="3">
    <location>
        <begin position="22"/>
        <end position="238"/>
    </location>
</feature>
<proteinExistence type="predicted"/>
<dbReference type="Gene3D" id="3.40.190.10">
    <property type="entry name" value="Periplasmic binding protein-like II"/>
    <property type="match status" value="4"/>
</dbReference>
<evidence type="ECO:0000313" key="5">
    <source>
        <dbReference type="Proteomes" id="UP000735302"/>
    </source>
</evidence>
<comment type="caution">
    <text evidence="4">The sequence shown here is derived from an EMBL/GenBank/DDBJ whole genome shotgun (WGS) entry which is preliminary data.</text>
</comment>
<feature type="domain" description="Solute-binding protein family 3/N-terminal" evidence="3">
    <location>
        <begin position="280"/>
        <end position="495"/>
    </location>
</feature>
<dbReference type="Pfam" id="PF00497">
    <property type="entry name" value="SBP_bac_3"/>
    <property type="match status" value="2"/>
</dbReference>
<gene>
    <name evidence="4" type="ORF">PoB_004605600</name>
</gene>
<name>A0AAV4BGI8_9GAST</name>
<dbReference type="PROSITE" id="PS01039">
    <property type="entry name" value="SBP_BACTERIAL_3"/>
    <property type="match status" value="1"/>
</dbReference>
<dbReference type="PANTHER" id="PTHR35936">
    <property type="entry name" value="MEMBRANE-BOUND LYTIC MUREIN TRANSGLYCOSYLASE F"/>
    <property type="match status" value="1"/>
</dbReference>
<reference evidence="4 5" key="1">
    <citation type="journal article" date="2021" name="Elife">
        <title>Chloroplast acquisition without the gene transfer in kleptoplastic sea slugs, Plakobranchus ocellatus.</title>
        <authorList>
            <person name="Maeda T."/>
            <person name="Takahashi S."/>
            <person name="Yoshida T."/>
            <person name="Shimamura S."/>
            <person name="Takaki Y."/>
            <person name="Nagai Y."/>
            <person name="Toyoda A."/>
            <person name="Suzuki Y."/>
            <person name="Arimoto A."/>
            <person name="Ishii H."/>
            <person name="Satoh N."/>
            <person name="Nishiyama T."/>
            <person name="Hasebe M."/>
            <person name="Maruyama T."/>
            <person name="Minagawa J."/>
            <person name="Obokata J."/>
            <person name="Shigenobu S."/>
        </authorList>
    </citation>
    <scope>NUCLEOTIDE SEQUENCE [LARGE SCALE GENOMIC DNA]</scope>
</reference>
<evidence type="ECO:0000256" key="2">
    <source>
        <dbReference type="ARBA" id="ARBA00022729"/>
    </source>
</evidence>
<evidence type="ECO:0000259" key="3">
    <source>
        <dbReference type="Pfam" id="PF00497"/>
    </source>
</evidence>
<dbReference type="SUPFAM" id="SSF53850">
    <property type="entry name" value="Periplasmic binding protein-like II"/>
    <property type="match status" value="2"/>
</dbReference>
<sequence>EKISVSELKSQGKSESSRPYMFAVDGVRKPYNFINKFGTLIGFDVEVVKQVCQIAGKKCATILLPFSDCSFTYKGIDYAGRGIASELIDGCPSYDITIDRKNEFDFTLPYIETRAIFSVAPGNPTDFDPDKSDFRDFKLVRLSGSSTNGPCLTRLDKQYSKFLIADNYEQAKQMILDGVADVLFSGAKPKSQGLETLPGAVHCDDSGAGVLLRKGSHIARWWDPAFKKFYFSGEYNKLCWEAERKYGERLSCLPRPEEANFRLLTQLTASAQEDEYLWRFVVSGAIAPYSFLTKEGKLVGWTKDFISEVCRIAKKKCVLMLAKVAECTARDGEIFYPGPGLQQGNFDACTGYFNTYERQNSFDFTDPYLVSDASFYVLPGNPKKFDPSKGDYSKFVLVRADTSITNDHCLNRLGKKFGKLITVKDMRAAIKTIKEGEADAWFTKRKGVTELEELKERFHCENVGTSVMTRKGSDLPTWWNRAFRIFYASGDFNRFCERKGREFDFDFPCVPPPKGWQE</sequence>
<dbReference type="InterPro" id="IPR001638">
    <property type="entry name" value="Solute-binding_3/MltF_N"/>
</dbReference>
<dbReference type="Proteomes" id="UP000735302">
    <property type="component" value="Unassembled WGS sequence"/>
</dbReference>
<accession>A0AAV4BGI8</accession>
<feature type="non-terminal residue" evidence="4">
    <location>
        <position position="1"/>
    </location>
</feature>
<evidence type="ECO:0000313" key="4">
    <source>
        <dbReference type="EMBL" id="GFO19551.1"/>
    </source>
</evidence>
<protein>
    <recommendedName>
        <fullName evidence="3">Solute-binding protein family 3/N-terminal domain-containing protein</fullName>
    </recommendedName>
</protein>
<dbReference type="PANTHER" id="PTHR35936:SF19">
    <property type="entry name" value="AMINO-ACID-BINDING PROTEIN YXEM-RELATED"/>
    <property type="match status" value="1"/>
</dbReference>